<feature type="region of interest" description="Disordered" evidence="7">
    <location>
        <begin position="636"/>
        <end position="669"/>
    </location>
</feature>
<keyword evidence="6" id="KW-0539">Nucleus</keyword>
<dbReference type="PANTHER" id="PTHR10670:SF0">
    <property type="entry name" value="DNA POLYMERASE EPSILON CATALYTIC SUBUNIT A"/>
    <property type="match status" value="1"/>
</dbReference>
<protein>
    <recommendedName>
        <fullName evidence="6">DNA polymerase epsilon catalytic subunit</fullName>
        <ecNumber evidence="6">2.7.7.7</ecNumber>
    </recommendedName>
</protein>
<proteinExistence type="inferred from homology"/>
<keyword evidence="6" id="KW-0408">Iron</keyword>
<dbReference type="EMBL" id="CACRXK020005260">
    <property type="protein sequence ID" value="CAB4005649.1"/>
    <property type="molecule type" value="Genomic_DNA"/>
</dbReference>
<dbReference type="GO" id="GO:0008270">
    <property type="term" value="F:zinc ion binding"/>
    <property type="evidence" value="ECO:0007669"/>
    <property type="project" value="UniProtKB-KW"/>
</dbReference>
<evidence type="ECO:0000256" key="6">
    <source>
        <dbReference type="RuleBase" id="RU365029"/>
    </source>
</evidence>
<dbReference type="GO" id="GO:0051539">
    <property type="term" value="F:4 iron, 4 sulfur cluster binding"/>
    <property type="evidence" value="ECO:0007669"/>
    <property type="project" value="UniProtKB-KW"/>
</dbReference>
<evidence type="ECO:0000256" key="2">
    <source>
        <dbReference type="ARBA" id="ARBA00022695"/>
    </source>
</evidence>
<comment type="cofactor">
    <cofactor evidence="6">
        <name>[4Fe-4S] cluster</name>
        <dbReference type="ChEBI" id="CHEBI:49883"/>
    </cofactor>
</comment>
<feature type="compositionally biased region" description="Polar residues" evidence="7">
    <location>
        <begin position="728"/>
        <end position="743"/>
    </location>
</feature>
<comment type="catalytic activity">
    <reaction evidence="6">
        <text>DNA(n) + a 2'-deoxyribonucleoside 5'-triphosphate = DNA(n+1) + diphosphate</text>
        <dbReference type="Rhea" id="RHEA:22508"/>
        <dbReference type="Rhea" id="RHEA-COMP:17339"/>
        <dbReference type="Rhea" id="RHEA-COMP:17340"/>
        <dbReference type="ChEBI" id="CHEBI:33019"/>
        <dbReference type="ChEBI" id="CHEBI:61560"/>
        <dbReference type="ChEBI" id="CHEBI:173112"/>
        <dbReference type="EC" id="2.7.7.7"/>
    </reaction>
</comment>
<evidence type="ECO:0000313" key="8">
    <source>
        <dbReference type="EMBL" id="CAB4005649.1"/>
    </source>
</evidence>
<dbReference type="GO" id="GO:0000278">
    <property type="term" value="P:mitotic cell cycle"/>
    <property type="evidence" value="ECO:0007669"/>
    <property type="project" value="TreeGrafter"/>
</dbReference>
<dbReference type="GO" id="GO:0003677">
    <property type="term" value="F:DNA binding"/>
    <property type="evidence" value="ECO:0007669"/>
    <property type="project" value="UniProtKB-KW"/>
</dbReference>
<organism evidence="8 9">
    <name type="scientific">Paramuricea clavata</name>
    <name type="common">Red gorgonian</name>
    <name type="synonym">Violescent sea-whip</name>
    <dbReference type="NCBI Taxonomy" id="317549"/>
    <lineage>
        <taxon>Eukaryota</taxon>
        <taxon>Metazoa</taxon>
        <taxon>Cnidaria</taxon>
        <taxon>Anthozoa</taxon>
        <taxon>Octocorallia</taxon>
        <taxon>Malacalcyonacea</taxon>
        <taxon>Plexauridae</taxon>
        <taxon>Paramuricea</taxon>
    </lineage>
</organism>
<dbReference type="Proteomes" id="UP001152795">
    <property type="component" value="Unassembled WGS sequence"/>
</dbReference>
<evidence type="ECO:0000313" key="9">
    <source>
        <dbReference type="Proteomes" id="UP001152795"/>
    </source>
</evidence>
<accession>A0A7D9EAA6</accession>
<name>A0A7D9EAA6_PARCT</name>
<evidence type="ECO:0000256" key="5">
    <source>
        <dbReference type="ARBA" id="ARBA00023125"/>
    </source>
</evidence>
<dbReference type="Pfam" id="PF22912">
    <property type="entry name" value="zf-DPOE"/>
    <property type="match status" value="1"/>
</dbReference>
<dbReference type="GO" id="GO:0006272">
    <property type="term" value="P:leading strand elongation"/>
    <property type="evidence" value="ECO:0007669"/>
    <property type="project" value="TreeGrafter"/>
</dbReference>
<comment type="subcellular location">
    <subcellularLocation>
        <location evidence="6">Nucleus</location>
    </subcellularLocation>
</comment>
<dbReference type="PANTHER" id="PTHR10670">
    <property type="entry name" value="DNA POLYMERASE EPSILON CATALYTIC SUBUNIT A"/>
    <property type="match status" value="1"/>
</dbReference>
<dbReference type="Pfam" id="PF08490">
    <property type="entry name" value="DUF1744"/>
    <property type="match status" value="1"/>
</dbReference>
<keyword evidence="5 6" id="KW-0238">DNA-binding</keyword>
<gene>
    <name evidence="8" type="ORF">PACLA_8A057828</name>
</gene>
<dbReference type="InterPro" id="IPR013697">
    <property type="entry name" value="DNA_pol_e_suA_C"/>
</dbReference>
<dbReference type="SMART" id="SM01159">
    <property type="entry name" value="DUF1744"/>
    <property type="match status" value="1"/>
</dbReference>
<keyword evidence="1 6" id="KW-0808">Transferase</keyword>
<dbReference type="GO" id="GO:0006287">
    <property type="term" value="P:base-excision repair, gap-filling"/>
    <property type="evidence" value="ECO:0007669"/>
    <property type="project" value="TreeGrafter"/>
</dbReference>
<keyword evidence="2 6" id="KW-0548">Nucleotidyltransferase</keyword>
<comment type="similarity">
    <text evidence="6">Belongs to the DNA polymerase type-B family.</text>
</comment>
<sequence length="980" mass="110878">MGIDFRAGRTRHVTGMSTFLQRQAKSIMDQYWQLIQVTETDTPGLYKLWALIGSDLHAIKVHIPRIFYVNCCTAKPGTSSTWRRVGRTLPRSQPAGHLYQYSVPEALYREHASELATDLSSPDIEGIYESQVPLLFRAIVSLGCVCSVNQTYARLYSGREIESFELDQLEFKTLAECKYLVEGSVKHIYLYHSYGNNRAIFGVFFNPTQKASFFVVDTVRRNHMPNLDSLYHAERNARIKGASEEGDEEPILTPSQLHFEVRVDTDSKHAIRAIQRALANYKEEKKGPTMILVQSSWDKEHLQAVIPVLNDFPVVSIPNNESDTPFNILDWQRHAARRVIQHYLYSDTWLQAQVEHARYCHIPVGNISADAAAFASDVFFARNLGKSNHVVWLSPGERPDLGGKEEDDNRPGLEFEEDDSTVEVNSSGAYPTVCIELSLDGLAVNAVLQSSHINDYEGGAGSVVSFENIAQVSLEEMVTGGGGAAASNLTAYDESALCASAFRVLKSMIHSWLHEVSSYQNPYADLHLVHFYRWLQNPSSLLHDPALFRLVQGMMKKLFLQLIAEFKRLGSTVVFANFNKIIICTKKRSVSDAFGYINFILKSIQSKELFQSLDITATGCWEYLLWMDQANHGGVRGKVPRDDDEDDDENDNERSGESDVEEIGDERRRREPQVEMNWNICKYLPTSASCQNFFQIVIAGHIHAIYNHLLAERRLIEPGSTPVRKRNGSSQSQRMADSSATPSLVSFTQKRIEEDLTQQLFTITQKIQQTLSGDRHSRADPSVEFPLLPGSHLPLNNPALEFVKYVCKALSLDSNTQNQVNKLRRDLLKLIGVGEFSLEASFNDPCLSFVLPEVICTYCNGCRDINLCRDSYIVLPEGNRPIALQCPYCHNEYDMQAIEQLLITNAQEKSMAFVLQDVACSKCRGVKDTNMASYCRCAGEFVNTIQRETFREKVKTFQNIARYYKFGQLLEIVDWILQMN</sequence>
<dbReference type="OrthoDB" id="10006192at2759"/>
<keyword evidence="6" id="KW-0863">Zinc-finger</keyword>
<dbReference type="InterPro" id="IPR029703">
    <property type="entry name" value="POL2"/>
</dbReference>
<reference evidence="8" key="1">
    <citation type="submission" date="2020-04" db="EMBL/GenBank/DDBJ databases">
        <authorList>
            <person name="Alioto T."/>
            <person name="Alioto T."/>
            <person name="Gomez Garrido J."/>
        </authorList>
    </citation>
    <scope>NUCLEOTIDE SEQUENCE</scope>
    <source>
        <strain evidence="8">A484AB</strain>
    </source>
</reference>
<evidence type="ECO:0000256" key="4">
    <source>
        <dbReference type="ARBA" id="ARBA00022932"/>
    </source>
</evidence>
<keyword evidence="6" id="KW-0862">Zinc</keyword>
<keyword evidence="6" id="KW-0004">4Fe-4S</keyword>
<feature type="region of interest" description="Disordered" evidence="7">
    <location>
        <begin position="720"/>
        <end position="743"/>
    </location>
</feature>
<dbReference type="EC" id="2.7.7.7" evidence="6"/>
<keyword evidence="4 6" id="KW-0239">DNA-directed DNA polymerase</keyword>
<dbReference type="GO" id="GO:0006297">
    <property type="term" value="P:nucleotide-excision repair, DNA gap filling"/>
    <property type="evidence" value="ECO:0007669"/>
    <property type="project" value="TreeGrafter"/>
</dbReference>
<dbReference type="AlphaFoldDB" id="A0A7D9EAA6"/>
<feature type="compositionally biased region" description="Acidic residues" evidence="7">
    <location>
        <begin position="642"/>
        <end position="651"/>
    </location>
</feature>
<evidence type="ECO:0000256" key="1">
    <source>
        <dbReference type="ARBA" id="ARBA00022679"/>
    </source>
</evidence>
<comment type="function">
    <text evidence="6">DNA polymerase II participates in chromosomal DNA replication.</text>
</comment>
<evidence type="ECO:0000256" key="7">
    <source>
        <dbReference type="SAM" id="MobiDB-lite"/>
    </source>
</evidence>
<dbReference type="GO" id="GO:0008310">
    <property type="term" value="F:single-stranded DNA 3'-5' DNA exonuclease activity"/>
    <property type="evidence" value="ECO:0007669"/>
    <property type="project" value="TreeGrafter"/>
</dbReference>
<keyword evidence="9" id="KW-1185">Reference proteome</keyword>
<dbReference type="GO" id="GO:0008622">
    <property type="term" value="C:epsilon DNA polymerase complex"/>
    <property type="evidence" value="ECO:0007669"/>
    <property type="project" value="InterPro"/>
</dbReference>
<dbReference type="InterPro" id="IPR054475">
    <property type="entry name" value="Znf-DPOE"/>
</dbReference>
<keyword evidence="3 6" id="KW-0235">DNA replication</keyword>
<keyword evidence="6" id="KW-0479">Metal-binding</keyword>
<comment type="caution">
    <text evidence="8">The sequence shown here is derived from an EMBL/GenBank/DDBJ whole genome shotgun (WGS) entry which is preliminary data.</text>
</comment>
<evidence type="ECO:0000256" key="3">
    <source>
        <dbReference type="ARBA" id="ARBA00022705"/>
    </source>
</evidence>
<dbReference type="Pfam" id="PF23250">
    <property type="entry name" value="zf_DPOE_2"/>
    <property type="match status" value="1"/>
</dbReference>
<dbReference type="GO" id="GO:0003887">
    <property type="term" value="F:DNA-directed DNA polymerase activity"/>
    <property type="evidence" value="ECO:0007669"/>
    <property type="project" value="UniProtKB-KW"/>
</dbReference>
<keyword evidence="6" id="KW-0411">Iron-sulfur</keyword>
<dbReference type="GO" id="GO:0045004">
    <property type="term" value="P:DNA replication proofreading"/>
    <property type="evidence" value="ECO:0007669"/>
    <property type="project" value="TreeGrafter"/>
</dbReference>